<evidence type="ECO:0000256" key="14">
    <source>
        <dbReference type="ARBA" id="ARBA00022801"/>
    </source>
</evidence>
<dbReference type="EMBL" id="WNDX01000062">
    <property type="protein sequence ID" value="KAF1043327.1"/>
    <property type="molecule type" value="Genomic_DNA"/>
</dbReference>
<feature type="domain" description="Penicillin-binding protein transpeptidase" evidence="29">
    <location>
        <begin position="443"/>
        <end position="693"/>
    </location>
</feature>
<keyword evidence="12" id="KW-0808">Transferase</keyword>
<keyword evidence="13 28" id="KW-0812">Transmembrane</keyword>
<evidence type="ECO:0000256" key="11">
    <source>
        <dbReference type="ARBA" id="ARBA00022676"/>
    </source>
</evidence>
<name>A0A7V8FWG8_9BURK</name>
<gene>
    <name evidence="32" type="primary">mrcA_2</name>
    <name evidence="32" type="ORF">GAK35_02254</name>
</gene>
<dbReference type="GO" id="GO:0071555">
    <property type="term" value="P:cell wall organization"/>
    <property type="evidence" value="ECO:0007669"/>
    <property type="project" value="UniProtKB-KW"/>
</dbReference>
<evidence type="ECO:0000256" key="2">
    <source>
        <dbReference type="ARBA" id="ARBA00004752"/>
    </source>
</evidence>
<dbReference type="EC" id="3.4.16.4" evidence="5"/>
<proteinExistence type="inferred from homology"/>
<dbReference type="PANTHER" id="PTHR32282">
    <property type="entry name" value="BINDING PROTEIN TRANSPEPTIDASE, PUTATIVE-RELATED"/>
    <property type="match status" value="1"/>
</dbReference>
<feature type="domain" description="Glycosyl transferase family 51" evidence="30">
    <location>
        <begin position="75"/>
        <end position="247"/>
    </location>
</feature>
<keyword evidence="9" id="KW-0121">Carboxypeptidase</keyword>
<evidence type="ECO:0000256" key="13">
    <source>
        <dbReference type="ARBA" id="ARBA00022692"/>
    </source>
</evidence>
<accession>A0A7V8FWG8</accession>
<evidence type="ECO:0000256" key="22">
    <source>
        <dbReference type="ARBA" id="ARBA00023316"/>
    </source>
</evidence>
<keyword evidence="15" id="KW-0133">Cell shape</keyword>
<comment type="catalytic activity">
    <reaction evidence="25">
        <text>[GlcNAc-(1-&gt;4)-Mur2Ac(oyl-L-Ala-gamma-D-Glu-L-Lys-D-Ala-D-Ala)](n)-di-trans,octa-cis-undecaprenyl diphosphate + beta-D-GlcNAc-(1-&gt;4)-Mur2Ac(oyl-L-Ala-gamma-D-Glu-L-Lys-D-Ala-D-Ala)-di-trans,octa-cis-undecaprenyl diphosphate = [GlcNAc-(1-&gt;4)-Mur2Ac(oyl-L-Ala-gamma-D-Glu-L-Lys-D-Ala-D-Ala)](n+1)-di-trans,octa-cis-undecaprenyl diphosphate + di-trans,octa-cis-undecaprenyl diphosphate + H(+)</text>
        <dbReference type="Rhea" id="RHEA:23708"/>
        <dbReference type="Rhea" id="RHEA-COMP:9602"/>
        <dbReference type="Rhea" id="RHEA-COMP:9603"/>
        <dbReference type="ChEBI" id="CHEBI:15378"/>
        <dbReference type="ChEBI" id="CHEBI:58405"/>
        <dbReference type="ChEBI" id="CHEBI:60033"/>
        <dbReference type="ChEBI" id="CHEBI:78435"/>
        <dbReference type="EC" id="2.4.99.28"/>
    </reaction>
</comment>
<keyword evidence="20" id="KW-0046">Antibiotic resistance</keyword>
<comment type="pathway">
    <text evidence="26">Glycan biosynthesis.</text>
</comment>
<comment type="catalytic activity">
    <reaction evidence="23">
        <text>Preferential cleavage: (Ac)2-L-Lys-D-Ala-|-D-Ala. Also transpeptidation of peptidyl-alanyl moieties that are N-acyl substituents of D-alanine.</text>
        <dbReference type="EC" id="3.4.16.4"/>
    </reaction>
</comment>
<dbReference type="GO" id="GO:0009252">
    <property type="term" value="P:peptidoglycan biosynthetic process"/>
    <property type="evidence" value="ECO:0007669"/>
    <property type="project" value="UniProtKB-UniPathway"/>
</dbReference>
<evidence type="ECO:0000256" key="1">
    <source>
        <dbReference type="ARBA" id="ARBA00004249"/>
    </source>
</evidence>
<keyword evidence="22" id="KW-0961">Cell wall biogenesis/degradation</keyword>
<dbReference type="UniPathway" id="UPA00219"/>
<dbReference type="Gene3D" id="1.10.3810.10">
    <property type="entry name" value="Biosynthetic peptidoglycan transglycosylase-like"/>
    <property type="match status" value="1"/>
</dbReference>
<dbReference type="GO" id="GO:0008360">
    <property type="term" value="P:regulation of cell shape"/>
    <property type="evidence" value="ECO:0007669"/>
    <property type="project" value="UniProtKB-KW"/>
</dbReference>
<keyword evidence="14" id="KW-0378">Hydrolase</keyword>
<evidence type="ECO:0000256" key="6">
    <source>
        <dbReference type="ARBA" id="ARBA00018638"/>
    </source>
</evidence>
<evidence type="ECO:0000256" key="28">
    <source>
        <dbReference type="SAM" id="Phobius"/>
    </source>
</evidence>
<dbReference type="SUPFAM" id="SSF56601">
    <property type="entry name" value="beta-lactamase/transpeptidase-like"/>
    <property type="match status" value="1"/>
</dbReference>
<evidence type="ECO:0000256" key="7">
    <source>
        <dbReference type="ARBA" id="ARBA00022475"/>
    </source>
</evidence>
<reference evidence="33" key="1">
    <citation type="journal article" date="2020" name="MBio">
        <title>Horizontal gene transfer to a defensive symbiont with a reduced genome amongst a multipartite beetle microbiome.</title>
        <authorList>
            <person name="Waterworth S.C."/>
            <person name="Florez L.V."/>
            <person name="Rees E.R."/>
            <person name="Hertweck C."/>
            <person name="Kaltenpoth M."/>
            <person name="Kwan J.C."/>
        </authorList>
    </citation>
    <scope>NUCLEOTIDE SEQUENCE [LARGE SCALE GENOMIC DNA]</scope>
</reference>
<keyword evidence="17" id="KW-0573">Peptidoglycan synthesis</keyword>
<comment type="similarity">
    <text evidence="3">In the C-terminal section; belongs to the transpeptidase family.</text>
</comment>
<keyword evidence="16" id="KW-0735">Signal-anchor</keyword>
<evidence type="ECO:0000256" key="10">
    <source>
        <dbReference type="ARBA" id="ARBA00022670"/>
    </source>
</evidence>
<dbReference type="GO" id="GO:0030288">
    <property type="term" value="C:outer membrane-bounded periplasmic space"/>
    <property type="evidence" value="ECO:0007669"/>
    <property type="project" value="TreeGrafter"/>
</dbReference>
<comment type="caution">
    <text evidence="32">The sequence shown here is derived from an EMBL/GenBank/DDBJ whole genome shotgun (WGS) entry which is preliminary data.</text>
</comment>
<dbReference type="InterPro" id="IPR023346">
    <property type="entry name" value="Lysozyme-like_dom_sf"/>
</dbReference>
<evidence type="ECO:0000256" key="17">
    <source>
        <dbReference type="ARBA" id="ARBA00022984"/>
    </source>
</evidence>
<evidence type="ECO:0000313" key="33">
    <source>
        <dbReference type="Proteomes" id="UP000462435"/>
    </source>
</evidence>
<evidence type="ECO:0000256" key="3">
    <source>
        <dbReference type="ARBA" id="ARBA00007090"/>
    </source>
</evidence>
<evidence type="ECO:0000256" key="15">
    <source>
        <dbReference type="ARBA" id="ARBA00022960"/>
    </source>
</evidence>
<keyword evidence="10" id="KW-0645">Protease</keyword>
<dbReference type="Gene3D" id="3.40.710.10">
    <property type="entry name" value="DD-peptidase/beta-lactamase superfamily"/>
    <property type="match status" value="2"/>
</dbReference>
<evidence type="ECO:0000256" key="24">
    <source>
        <dbReference type="ARBA" id="ARBA00044770"/>
    </source>
</evidence>
<evidence type="ECO:0000256" key="25">
    <source>
        <dbReference type="ARBA" id="ARBA00049902"/>
    </source>
</evidence>
<evidence type="ECO:0000256" key="12">
    <source>
        <dbReference type="ARBA" id="ARBA00022679"/>
    </source>
</evidence>
<organism evidence="32 33">
    <name type="scientific">Herbaspirillum frisingense</name>
    <dbReference type="NCBI Taxonomy" id="92645"/>
    <lineage>
        <taxon>Bacteria</taxon>
        <taxon>Pseudomonadati</taxon>
        <taxon>Pseudomonadota</taxon>
        <taxon>Betaproteobacteria</taxon>
        <taxon>Burkholderiales</taxon>
        <taxon>Oxalobacteraceae</taxon>
        <taxon>Herbaspirillum</taxon>
    </lineage>
</organism>
<dbReference type="InterPro" id="IPR001460">
    <property type="entry name" value="PCN-bd_Tpept"/>
</dbReference>
<keyword evidence="8" id="KW-0997">Cell inner membrane</keyword>
<dbReference type="GO" id="GO:0009002">
    <property type="term" value="F:serine-type D-Ala-D-Ala carboxypeptidase activity"/>
    <property type="evidence" value="ECO:0007669"/>
    <property type="project" value="UniProtKB-EC"/>
</dbReference>
<dbReference type="GO" id="GO:0005886">
    <property type="term" value="C:plasma membrane"/>
    <property type="evidence" value="ECO:0007669"/>
    <property type="project" value="UniProtKB-SubCell"/>
</dbReference>
<dbReference type="FunFam" id="1.10.3810.10:FF:000003">
    <property type="entry name" value="Penicillin-binding protein 1a"/>
    <property type="match status" value="1"/>
</dbReference>
<dbReference type="PANTHER" id="PTHR32282:SF27">
    <property type="entry name" value="PENICILLIN-BINDING PROTEIN 1A"/>
    <property type="match status" value="1"/>
</dbReference>
<evidence type="ECO:0000256" key="5">
    <source>
        <dbReference type="ARBA" id="ARBA00012448"/>
    </source>
</evidence>
<dbReference type="AlphaFoldDB" id="A0A7V8FWG8"/>
<dbReference type="Pfam" id="PF00912">
    <property type="entry name" value="Transgly"/>
    <property type="match status" value="1"/>
</dbReference>
<feature type="region of interest" description="Disordered" evidence="27">
    <location>
        <begin position="774"/>
        <end position="826"/>
    </location>
</feature>
<dbReference type="InterPro" id="IPR012338">
    <property type="entry name" value="Beta-lactam/transpept-like"/>
</dbReference>
<keyword evidence="18 28" id="KW-1133">Transmembrane helix</keyword>
<sequence length="826" mass="90243">MRLPNFPTPLRRQRGFLNPNIAKFIGLSIIGLAIAGALLVVYALIFINPRLPSLDLITDYRPKVPLRIWSEDKVLLGEFGEEKRSLVKLDDIPADMKNAVLAIEDYRFYQHGGIDWIGIARALATDVLRGSASQGASTITMQVARNVFLTKEKTFSRKLYEVLLASKIETALTKDQILEVYMNQIYLGQRAFGFAAAARTYFGKDLKDVSLAEAAMLAGLPKAPSAYNPIVNPKRAHIRQQYILQRMLDVGFITQAQYDKASKEELKVRAPGSQYTVHAEYVNEMVRQMVYAQYKEDTYTQGFNVYTTVNAADQQAAYLAVRKGVMDYDRRHGYRGPEETVELPAKPEDRAAAIDDVMDDHPDNDDILAAVVVAAGPKQIDAVLRSGDKISIKGDALRFVANALSEKAKKEVRIQPGALIRVMQDAKQNWQVVQLPQVEAALVSVVPQDGAIRSLVGGFDFTQNNFNHVTQAWRQPGSTFKPFIYSAALEKGFAPASIVNDAPVSYPAGPGQPNWEPKDDETPAGPMTVRTALQKSVNLVAIRTLDNIGVPYAKDFITGAYGFDADKVPPYLPMALGAGQTNPLQLSAAYSVFANGGYKIQPYLIAQITDARGKVLSKAEPLIVGNGAPRVVAERNSYMMTNLLKSVAQRGTGARSNSIGRTDLAGKTGTTNEAFDGWFAGYQRTLATVVWMGYDQPKSLGGMEFGAQLALPIWVDYMAKALKGVPQFDQPVPEGIRFIDGEPYYDNFTPDNGLVTNVGVTVVDAISNFFGWTPSSTPSSPSGGQPMPNVPGTQQTNPAPAAPSSSGSRPQNEAARRFLESTNQGH</sequence>
<dbReference type="InterPro" id="IPR036950">
    <property type="entry name" value="PBP_transglycosylase"/>
</dbReference>
<protein>
    <recommendedName>
        <fullName evidence="6">Penicillin-binding protein 1A</fullName>
        <ecNumber evidence="24">2.4.99.28</ecNumber>
        <ecNumber evidence="5">3.4.16.4</ecNumber>
    </recommendedName>
</protein>
<dbReference type="Pfam" id="PF00905">
    <property type="entry name" value="Transpeptidase"/>
    <property type="match status" value="1"/>
</dbReference>
<evidence type="ECO:0000259" key="29">
    <source>
        <dbReference type="Pfam" id="PF00905"/>
    </source>
</evidence>
<evidence type="ECO:0000256" key="18">
    <source>
        <dbReference type="ARBA" id="ARBA00022989"/>
    </source>
</evidence>
<dbReference type="GO" id="GO:0006508">
    <property type="term" value="P:proteolysis"/>
    <property type="evidence" value="ECO:0007669"/>
    <property type="project" value="UniProtKB-KW"/>
</dbReference>
<dbReference type="InterPro" id="IPR001264">
    <property type="entry name" value="Glyco_trans_51"/>
</dbReference>
<dbReference type="GO" id="GO:0008955">
    <property type="term" value="F:peptidoglycan glycosyltransferase activity"/>
    <property type="evidence" value="ECO:0007669"/>
    <property type="project" value="UniProtKB-EC"/>
</dbReference>
<dbReference type="NCBIfam" id="TIGR02074">
    <property type="entry name" value="PBP_1a_fam"/>
    <property type="match status" value="1"/>
</dbReference>
<evidence type="ECO:0000256" key="21">
    <source>
        <dbReference type="ARBA" id="ARBA00023268"/>
    </source>
</evidence>
<comment type="similarity">
    <text evidence="4">In the N-terminal section; belongs to the glycosyltransferase 51 family.</text>
</comment>
<evidence type="ECO:0000256" key="27">
    <source>
        <dbReference type="SAM" id="MobiDB-lite"/>
    </source>
</evidence>
<dbReference type="InterPro" id="IPR031376">
    <property type="entry name" value="PCB_OB"/>
</dbReference>
<comment type="subcellular location">
    <subcellularLocation>
        <location evidence="1">Cell inner membrane</location>
        <topology evidence="1">Single-pass type II membrane protein</topology>
    </subcellularLocation>
</comment>
<evidence type="ECO:0000256" key="23">
    <source>
        <dbReference type="ARBA" id="ARBA00034000"/>
    </source>
</evidence>
<dbReference type="GO" id="GO:0046677">
    <property type="term" value="P:response to antibiotic"/>
    <property type="evidence" value="ECO:0007669"/>
    <property type="project" value="UniProtKB-KW"/>
</dbReference>
<dbReference type="InterPro" id="IPR050396">
    <property type="entry name" value="Glycosyltr_51/Transpeptidase"/>
</dbReference>
<keyword evidence="7" id="KW-1003">Cell membrane</keyword>
<evidence type="ECO:0000256" key="16">
    <source>
        <dbReference type="ARBA" id="ARBA00022968"/>
    </source>
</evidence>
<dbReference type="Pfam" id="PF17092">
    <property type="entry name" value="PCB_OB"/>
    <property type="match status" value="1"/>
</dbReference>
<keyword evidence="11" id="KW-0328">Glycosyltransferase</keyword>
<evidence type="ECO:0000256" key="26">
    <source>
        <dbReference type="ARBA" id="ARBA00060592"/>
    </source>
</evidence>
<evidence type="ECO:0000259" key="30">
    <source>
        <dbReference type="Pfam" id="PF00912"/>
    </source>
</evidence>
<dbReference type="SUPFAM" id="SSF53955">
    <property type="entry name" value="Lysozyme-like"/>
    <property type="match status" value="1"/>
</dbReference>
<dbReference type="EC" id="2.4.99.28" evidence="24"/>
<evidence type="ECO:0000256" key="20">
    <source>
        <dbReference type="ARBA" id="ARBA00023251"/>
    </source>
</evidence>
<evidence type="ECO:0000256" key="19">
    <source>
        <dbReference type="ARBA" id="ARBA00023136"/>
    </source>
</evidence>
<comment type="pathway">
    <text evidence="2">Cell wall biogenesis; peptidoglycan biosynthesis.</text>
</comment>
<evidence type="ECO:0000313" key="32">
    <source>
        <dbReference type="EMBL" id="KAF1043327.1"/>
    </source>
</evidence>
<evidence type="ECO:0000256" key="4">
    <source>
        <dbReference type="ARBA" id="ARBA00007739"/>
    </source>
</evidence>
<evidence type="ECO:0000256" key="8">
    <source>
        <dbReference type="ARBA" id="ARBA00022519"/>
    </source>
</evidence>
<keyword evidence="19 28" id="KW-0472">Membrane</keyword>
<evidence type="ECO:0000259" key="31">
    <source>
        <dbReference type="Pfam" id="PF17092"/>
    </source>
</evidence>
<evidence type="ECO:0000256" key="9">
    <source>
        <dbReference type="ARBA" id="ARBA00022645"/>
    </source>
</evidence>
<feature type="transmembrane region" description="Helical" evidence="28">
    <location>
        <begin position="21"/>
        <end position="47"/>
    </location>
</feature>
<dbReference type="GO" id="GO:0008658">
    <property type="term" value="F:penicillin binding"/>
    <property type="evidence" value="ECO:0007669"/>
    <property type="project" value="InterPro"/>
</dbReference>
<dbReference type="Proteomes" id="UP000462435">
    <property type="component" value="Unassembled WGS sequence"/>
</dbReference>
<keyword evidence="21" id="KW-0511">Multifunctional enzyme</keyword>
<feature type="domain" description="Penicillin-binding protein OB-like" evidence="31">
    <location>
        <begin position="334"/>
        <end position="438"/>
    </location>
</feature>